<evidence type="ECO:0000256" key="1">
    <source>
        <dbReference type="SAM" id="MobiDB-lite"/>
    </source>
</evidence>
<gene>
    <name evidence="2" type="ORF">GCM10022207_64230</name>
</gene>
<proteinExistence type="predicted"/>
<evidence type="ECO:0000313" key="2">
    <source>
        <dbReference type="EMBL" id="GAA3887939.1"/>
    </source>
</evidence>
<protein>
    <submittedName>
        <fullName evidence="2">Uncharacterized protein</fullName>
    </submittedName>
</protein>
<sequence length="141" mass="14400">MTAPTTEADTSTDTSAGLSDATRATGTGHGAKRTPRCADGTVYVNTDLPAPDGGDGPRLSVLLLVAAAQSEAWANALGTALTCTPSRAPAARTGETIPAGREEQKPFIQVPGALVELRGTDWVGHPPRPRPAATPTDLPYG</sequence>
<feature type="compositionally biased region" description="Low complexity" evidence="1">
    <location>
        <begin position="131"/>
        <end position="141"/>
    </location>
</feature>
<feature type="compositionally biased region" description="Low complexity" evidence="1">
    <location>
        <begin position="1"/>
        <end position="16"/>
    </location>
</feature>
<dbReference type="EMBL" id="BAAAZA010000023">
    <property type="protein sequence ID" value="GAA3887939.1"/>
    <property type="molecule type" value="Genomic_DNA"/>
</dbReference>
<name>A0ABP7KUV5_9ACTN</name>
<organism evidence="2 3">
    <name type="scientific">Streptomyces lannensis</name>
    <dbReference type="NCBI Taxonomy" id="766498"/>
    <lineage>
        <taxon>Bacteria</taxon>
        <taxon>Bacillati</taxon>
        <taxon>Actinomycetota</taxon>
        <taxon>Actinomycetes</taxon>
        <taxon>Kitasatosporales</taxon>
        <taxon>Streptomycetaceae</taxon>
        <taxon>Streptomyces</taxon>
    </lineage>
</organism>
<reference evidence="3" key="1">
    <citation type="journal article" date="2019" name="Int. J. Syst. Evol. Microbiol.">
        <title>The Global Catalogue of Microorganisms (GCM) 10K type strain sequencing project: providing services to taxonomists for standard genome sequencing and annotation.</title>
        <authorList>
            <consortium name="The Broad Institute Genomics Platform"/>
            <consortium name="The Broad Institute Genome Sequencing Center for Infectious Disease"/>
            <person name="Wu L."/>
            <person name="Ma J."/>
        </authorList>
    </citation>
    <scope>NUCLEOTIDE SEQUENCE [LARGE SCALE GENOMIC DNA]</scope>
    <source>
        <strain evidence="3">JCM 16578</strain>
    </source>
</reference>
<feature type="region of interest" description="Disordered" evidence="1">
    <location>
        <begin position="1"/>
        <end position="56"/>
    </location>
</feature>
<keyword evidence="3" id="KW-1185">Reference proteome</keyword>
<feature type="region of interest" description="Disordered" evidence="1">
    <location>
        <begin position="86"/>
        <end position="106"/>
    </location>
</feature>
<comment type="caution">
    <text evidence="2">The sequence shown here is derived from an EMBL/GenBank/DDBJ whole genome shotgun (WGS) entry which is preliminary data.</text>
</comment>
<feature type="region of interest" description="Disordered" evidence="1">
    <location>
        <begin position="119"/>
        <end position="141"/>
    </location>
</feature>
<evidence type="ECO:0000313" key="3">
    <source>
        <dbReference type="Proteomes" id="UP001501563"/>
    </source>
</evidence>
<dbReference type="Proteomes" id="UP001501563">
    <property type="component" value="Unassembled WGS sequence"/>
</dbReference>
<accession>A0ABP7KUV5</accession>